<keyword evidence="4" id="KW-0805">Transcription regulation</keyword>
<dbReference type="Pfam" id="PF00292">
    <property type="entry name" value="PAX"/>
    <property type="match status" value="1"/>
</dbReference>
<dbReference type="Gene3D" id="1.10.10.10">
    <property type="entry name" value="Winged helix-like DNA-binding domain superfamily/Winged helix DNA-binding domain"/>
    <property type="match status" value="2"/>
</dbReference>
<dbReference type="FunFam" id="1.10.10.10:FF:000003">
    <property type="entry name" value="Paired box protein Pax-6"/>
    <property type="match status" value="1"/>
</dbReference>
<feature type="domain" description="Paired" evidence="9">
    <location>
        <begin position="18"/>
        <end position="144"/>
    </location>
</feature>
<evidence type="ECO:0000313" key="10">
    <source>
        <dbReference type="EMBL" id="CBY35278.1"/>
    </source>
</evidence>
<evidence type="ECO:0000256" key="1">
    <source>
        <dbReference type="ARBA" id="ARBA00004123"/>
    </source>
</evidence>
<dbReference type="GO" id="GO:0000978">
    <property type="term" value="F:RNA polymerase II cis-regulatory region sequence-specific DNA binding"/>
    <property type="evidence" value="ECO:0007669"/>
    <property type="project" value="TreeGrafter"/>
</dbReference>
<dbReference type="PRINTS" id="PR00027">
    <property type="entry name" value="PAIREDBOX"/>
</dbReference>
<evidence type="ECO:0000256" key="7">
    <source>
        <dbReference type="ARBA" id="ARBA00023242"/>
    </source>
</evidence>
<dbReference type="PANTHER" id="PTHR45636">
    <property type="entry name" value="PAIRED BOX PROTEIN PAX-6-RELATED-RELATED"/>
    <property type="match status" value="1"/>
</dbReference>
<dbReference type="PANTHER" id="PTHR45636:SF16">
    <property type="entry name" value="PAIRED BOX POX-MESO PROTEIN"/>
    <property type="match status" value="1"/>
</dbReference>
<keyword evidence="2" id="KW-0217">Developmental protein</keyword>
<dbReference type="EMBL" id="FN654610">
    <property type="protein sequence ID" value="CBY35278.1"/>
    <property type="molecule type" value="Genomic_DNA"/>
</dbReference>
<accession>E4YIG7</accession>
<dbReference type="AlphaFoldDB" id="E4YIG7"/>
<reference evidence="10" key="1">
    <citation type="journal article" date="2010" name="Science">
        <title>Plasticity of animal genome architecture unmasked by rapid evolution of a pelagic tunicate.</title>
        <authorList>
            <person name="Denoeud F."/>
            <person name="Henriet S."/>
            <person name="Mungpakdee S."/>
            <person name="Aury J.M."/>
            <person name="Da Silva C."/>
            <person name="Brinkmann H."/>
            <person name="Mikhaleva J."/>
            <person name="Olsen L.C."/>
            <person name="Jubin C."/>
            <person name="Canestro C."/>
            <person name="Bouquet J.M."/>
            <person name="Danks G."/>
            <person name="Poulain J."/>
            <person name="Campsteijn C."/>
            <person name="Adamski M."/>
            <person name="Cross I."/>
            <person name="Yadetie F."/>
            <person name="Muffato M."/>
            <person name="Louis A."/>
            <person name="Butcher S."/>
            <person name="Tsagkogeorga G."/>
            <person name="Konrad A."/>
            <person name="Singh S."/>
            <person name="Jensen M.F."/>
            <person name="Cong E.H."/>
            <person name="Eikeseth-Otteraa H."/>
            <person name="Noel B."/>
            <person name="Anthouard V."/>
            <person name="Porcel B.M."/>
            <person name="Kachouri-Lafond R."/>
            <person name="Nishino A."/>
            <person name="Ugolini M."/>
            <person name="Chourrout P."/>
            <person name="Nishida H."/>
            <person name="Aasland R."/>
            <person name="Huzurbazar S."/>
            <person name="Westhof E."/>
            <person name="Delsuc F."/>
            <person name="Lehrach H."/>
            <person name="Reinhardt R."/>
            <person name="Weissenbach J."/>
            <person name="Roy S.W."/>
            <person name="Artiguenave F."/>
            <person name="Postlethwait J.H."/>
            <person name="Manak J.R."/>
            <person name="Thompson E.M."/>
            <person name="Jaillon O."/>
            <person name="Du Pasquier L."/>
            <person name="Boudinot P."/>
            <person name="Liberles D.A."/>
            <person name="Volff J.N."/>
            <person name="Philippe H."/>
            <person name="Lenhard B."/>
            <person name="Roest Crollius H."/>
            <person name="Wincker P."/>
            <person name="Chourrout D."/>
        </authorList>
    </citation>
    <scope>NUCLEOTIDE SEQUENCE [LARGE SCALE GENOMIC DNA]</scope>
</reference>
<dbReference type="InterPro" id="IPR036388">
    <property type="entry name" value="WH-like_DNA-bd_sf"/>
</dbReference>
<dbReference type="SUPFAM" id="SSF46689">
    <property type="entry name" value="Homeodomain-like"/>
    <property type="match status" value="1"/>
</dbReference>
<name>E4YIG7_OIKDI</name>
<dbReference type="InterPro" id="IPR001523">
    <property type="entry name" value="Paired_dom"/>
</dbReference>
<evidence type="ECO:0000259" key="9">
    <source>
        <dbReference type="PROSITE" id="PS51057"/>
    </source>
</evidence>
<evidence type="ECO:0000256" key="3">
    <source>
        <dbReference type="ARBA" id="ARBA00022724"/>
    </source>
</evidence>
<dbReference type="InterPro" id="IPR043565">
    <property type="entry name" value="PAX_fam"/>
</dbReference>
<evidence type="ECO:0000256" key="2">
    <source>
        <dbReference type="ARBA" id="ARBA00022473"/>
    </source>
</evidence>
<dbReference type="InterPro" id="IPR043182">
    <property type="entry name" value="PAIRED_DNA-bd_dom"/>
</dbReference>
<sequence>MENFATTYDDHLIQKSDGGGEMNQLGGHFVNGRPLPNHTRTKIVEMAREGTRPCDISRRLRVSHGCVSKILQRYHDTGSILPGSIGGSKPRVTTPQIVNKIRSYKRLDPGMFAWEIRDLLIEDKVCDTNSAPSVSSISRILRNKIGNIFYSRQEDEDETPPAKTQRTRKRTRPHQEVSSTTSAQAKENKLYSPPPAMNHLHGNVSNGSHGRFIAGSPGSISEASLICSRSFHSSSKLCTSHITSHFLITPCPPTSISPSISITITIKVQVTKRPVSRRVTNF</sequence>
<proteinExistence type="predicted"/>
<dbReference type="PROSITE" id="PS51057">
    <property type="entry name" value="PAIRED_2"/>
    <property type="match status" value="1"/>
</dbReference>
<keyword evidence="6" id="KW-0804">Transcription</keyword>
<dbReference type="InterPro" id="IPR009057">
    <property type="entry name" value="Homeodomain-like_sf"/>
</dbReference>
<dbReference type="GO" id="GO:0005634">
    <property type="term" value="C:nucleus"/>
    <property type="evidence" value="ECO:0007669"/>
    <property type="project" value="UniProtKB-SubCell"/>
</dbReference>
<keyword evidence="5" id="KW-0238">DNA-binding</keyword>
<feature type="region of interest" description="Disordered" evidence="8">
    <location>
        <begin position="151"/>
        <end position="188"/>
    </location>
</feature>
<comment type="subcellular location">
    <subcellularLocation>
        <location evidence="1">Nucleus</location>
    </subcellularLocation>
</comment>
<evidence type="ECO:0000256" key="6">
    <source>
        <dbReference type="ARBA" id="ARBA00023163"/>
    </source>
</evidence>
<gene>
    <name evidence="10" type="ORF">GSOID_T00027085001</name>
</gene>
<dbReference type="SMART" id="SM00351">
    <property type="entry name" value="PAX"/>
    <property type="match status" value="1"/>
</dbReference>
<dbReference type="Proteomes" id="UP000011014">
    <property type="component" value="Unassembled WGS sequence"/>
</dbReference>
<keyword evidence="3" id="KW-0563">Paired box</keyword>
<evidence type="ECO:0000256" key="8">
    <source>
        <dbReference type="SAM" id="MobiDB-lite"/>
    </source>
</evidence>
<evidence type="ECO:0000256" key="4">
    <source>
        <dbReference type="ARBA" id="ARBA00023015"/>
    </source>
</evidence>
<feature type="compositionally biased region" description="Polar residues" evidence="8">
    <location>
        <begin position="176"/>
        <end position="185"/>
    </location>
</feature>
<organism evidence="10">
    <name type="scientific">Oikopleura dioica</name>
    <name type="common">Tunicate</name>
    <dbReference type="NCBI Taxonomy" id="34765"/>
    <lineage>
        <taxon>Eukaryota</taxon>
        <taxon>Metazoa</taxon>
        <taxon>Chordata</taxon>
        <taxon>Tunicata</taxon>
        <taxon>Appendicularia</taxon>
        <taxon>Copelata</taxon>
        <taxon>Oikopleuridae</taxon>
        <taxon>Oikopleura</taxon>
    </lineage>
</organism>
<keyword evidence="7" id="KW-0539">Nucleus</keyword>
<dbReference type="PROSITE" id="PS00034">
    <property type="entry name" value="PAIRED_1"/>
    <property type="match status" value="1"/>
</dbReference>
<protein>
    <recommendedName>
        <fullName evidence="9">Paired domain-containing protein</fullName>
    </recommendedName>
</protein>
<evidence type="ECO:0000256" key="5">
    <source>
        <dbReference type="ARBA" id="ARBA00023125"/>
    </source>
</evidence>
<dbReference type="GO" id="GO:0000981">
    <property type="term" value="F:DNA-binding transcription factor activity, RNA polymerase II-specific"/>
    <property type="evidence" value="ECO:0007669"/>
    <property type="project" value="TreeGrafter"/>
</dbReference>